<gene>
    <name evidence="1" type="ORF">AV926_01815</name>
</gene>
<dbReference type="Pfam" id="PF13563">
    <property type="entry name" value="2_5_RNA_ligase2"/>
    <property type="match status" value="1"/>
</dbReference>
<accession>A0A163VWE2</accession>
<comment type="caution">
    <text evidence="1">The sequence shown here is derived from an EMBL/GenBank/DDBJ whole genome shotgun (WGS) entry which is preliminary data.</text>
</comment>
<evidence type="ECO:0000313" key="2">
    <source>
        <dbReference type="Proteomes" id="UP000076630"/>
    </source>
</evidence>
<protein>
    <submittedName>
        <fullName evidence="1">2'-5' RNA ligase</fullName>
    </submittedName>
</protein>
<dbReference type="InterPro" id="IPR009097">
    <property type="entry name" value="Cyclic_Pdiesterase"/>
</dbReference>
<organism evidence="1 2">
    <name type="scientific">Myroides marinus</name>
    <dbReference type="NCBI Taxonomy" id="703342"/>
    <lineage>
        <taxon>Bacteria</taxon>
        <taxon>Pseudomonadati</taxon>
        <taxon>Bacteroidota</taxon>
        <taxon>Flavobacteriia</taxon>
        <taxon>Flavobacteriales</taxon>
        <taxon>Flavobacteriaceae</taxon>
        <taxon>Myroides</taxon>
    </lineage>
</organism>
<evidence type="ECO:0000313" key="1">
    <source>
        <dbReference type="EMBL" id="KZE75497.1"/>
    </source>
</evidence>
<dbReference type="SUPFAM" id="SSF55144">
    <property type="entry name" value="LigT-like"/>
    <property type="match status" value="1"/>
</dbReference>
<name>A0A163VWE2_9FLAO</name>
<sequence>MIARYSLCFQPDEMTIEIVRQMKLRLADEIGWYNSKNSLAHMTISKFQTDTVGVNKIAELVRLQCSTFTPTPVVFNDYGQYPNGAFFLAVEAEAQIPLREYAKKVMSKVSLPDVYKSNEPHMSIARKLDPERLQRALTFFDKPAISFMCNQVALRRFNPDRRQYDIIDIFPFLGLPSTEPEQLSLF</sequence>
<dbReference type="AlphaFoldDB" id="A0A163VWE2"/>
<dbReference type="GO" id="GO:0016874">
    <property type="term" value="F:ligase activity"/>
    <property type="evidence" value="ECO:0007669"/>
    <property type="project" value="UniProtKB-KW"/>
</dbReference>
<keyword evidence="2" id="KW-1185">Reference proteome</keyword>
<proteinExistence type="predicted"/>
<keyword evidence="1" id="KW-0436">Ligase</keyword>
<dbReference type="Proteomes" id="UP000076630">
    <property type="component" value="Unassembled WGS sequence"/>
</dbReference>
<dbReference type="Gene3D" id="3.90.1140.10">
    <property type="entry name" value="Cyclic phosphodiesterase"/>
    <property type="match status" value="1"/>
</dbReference>
<dbReference type="EMBL" id="LQNU01000083">
    <property type="protein sequence ID" value="KZE75497.1"/>
    <property type="molecule type" value="Genomic_DNA"/>
</dbReference>
<dbReference type="OrthoDB" id="980044at2"/>
<reference evidence="1 2" key="1">
    <citation type="submission" date="2016-01" db="EMBL/GenBank/DDBJ databases">
        <title>Whole genome sequencing of Myroides marinus L41.</title>
        <authorList>
            <person name="Hong K.W."/>
        </authorList>
    </citation>
    <scope>NUCLEOTIDE SEQUENCE [LARGE SCALE GENOMIC DNA]</scope>
    <source>
        <strain evidence="1 2">L41</strain>
    </source>
</reference>